<accession>A0A6G1QRL8</accession>
<name>A0A6G1QRL8_CHAAH</name>
<dbReference type="EMBL" id="CM015732">
    <property type="protein sequence ID" value="KAF3705134.1"/>
    <property type="molecule type" value="Genomic_DNA"/>
</dbReference>
<reference evidence="1 2" key="1">
    <citation type="submission" date="2019-02" db="EMBL/GenBank/DDBJ databases">
        <title>Opniocepnalus argus genome.</title>
        <authorList>
            <person name="Zhou C."/>
            <person name="Xiao S."/>
        </authorList>
    </citation>
    <scope>NUCLEOTIDE SEQUENCE [LARGE SCALE GENOMIC DNA]</scope>
    <source>
        <strain evidence="1">OARG1902GOOAL</strain>
        <tissue evidence="1">Muscle</tissue>
    </source>
</reference>
<evidence type="ECO:0000313" key="2">
    <source>
        <dbReference type="Proteomes" id="UP000503349"/>
    </source>
</evidence>
<reference evidence="2" key="2">
    <citation type="submission" date="2019-02" db="EMBL/GenBank/DDBJ databases">
        <title>Opniocepnalus argus Var Kimnra genome.</title>
        <authorList>
            <person name="Zhou C."/>
            <person name="Xiao S."/>
        </authorList>
    </citation>
    <scope>NUCLEOTIDE SEQUENCE [LARGE SCALE GENOMIC DNA]</scope>
</reference>
<keyword evidence="2" id="KW-1185">Reference proteome</keyword>
<dbReference type="AlphaFoldDB" id="A0A6G1QRL8"/>
<dbReference type="Pfam" id="PF15482">
    <property type="entry name" value="CCER1"/>
    <property type="match status" value="1"/>
</dbReference>
<sequence length="167" mass="18920">MCVRMMDTKSKHTKIDCPFKYVKHGSKLRWRPPRVSTEEDEASKQCRASAVKATIRKYLRRQPKRAQLAKVAEGLGVVGKRRPVLAGVYSHHPGAMAPENTTQYLMNNVYEDMQGKFQALPVSHSASAQLYGEPMSPSSVYAALDSDYESSLAFQQRDFDEVFDLCW</sequence>
<evidence type="ECO:0000313" key="1">
    <source>
        <dbReference type="EMBL" id="KAF3705134.1"/>
    </source>
</evidence>
<dbReference type="Proteomes" id="UP000503349">
    <property type="component" value="Chromosome 21"/>
</dbReference>
<gene>
    <name evidence="1" type="ORF">EXN66_Car020825</name>
</gene>
<proteinExistence type="predicted"/>
<organism evidence="1 2">
    <name type="scientific">Channa argus</name>
    <name type="common">Northern snakehead</name>
    <name type="synonym">Ophicephalus argus</name>
    <dbReference type="NCBI Taxonomy" id="215402"/>
    <lineage>
        <taxon>Eukaryota</taxon>
        <taxon>Metazoa</taxon>
        <taxon>Chordata</taxon>
        <taxon>Craniata</taxon>
        <taxon>Vertebrata</taxon>
        <taxon>Euteleostomi</taxon>
        <taxon>Actinopterygii</taxon>
        <taxon>Neopterygii</taxon>
        <taxon>Teleostei</taxon>
        <taxon>Neoteleostei</taxon>
        <taxon>Acanthomorphata</taxon>
        <taxon>Anabantaria</taxon>
        <taxon>Anabantiformes</taxon>
        <taxon>Channoidei</taxon>
        <taxon>Channidae</taxon>
        <taxon>Channa</taxon>
    </lineage>
</organism>
<protein>
    <submittedName>
        <fullName evidence="1">Uncharacterized protein</fullName>
    </submittedName>
</protein>
<dbReference type="InterPro" id="IPR027889">
    <property type="entry name" value="CCER1"/>
</dbReference>